<evidence type="ECO:0000256" key="1">
    <source>
        <dbReference type="SAM" id="MobiDB-lite"/>
    </source>
</evidence>
<sequence>MKSSVKSGRISMEDQRFDTQRHLAIDFAGSLKRSSKMRSAGIGSEFSLPLVEIGDRELHREMVGPSSNERFSRRDFMAEMLALNPRLPNDGDDNSLYTAMGRVENNK</sequence>
<organism evidence="2">
    <name type="scientific">Brassica cretica</name>
    <name type="common">Mustard</name>
    <dbReference type="NCBI Taxonomy" id="69181"/>
    <lineage>
        <taxon>Eukaryota</taxon>
        <taxon>Viridiplantae</taxon>
        <taxon>Streptophyta</taxon>
        <taxon>Embryophyta</taxon>
        <taxon>Tracheophyta</taxon>
        <taxon>Spermatophyta</taxon>
        <taxon>Magnoliopsida</taxon>
        <taxon>eudicotyledons</taxon>
        <taxon>Gunneridae</taxon>
        <taxon>Pentapetalae</taxon>
        <taxon>rosids</taxon>
        <taxon>malvids</taxon>
        <taxon>Brassicales</taxon>
        <taxon>Brassicaceae</taxon>
        <taxon>Brassiceae</taxon>
        <taxon>Brassica</taxon>
    </lineage>
</organism>
<gene>
    <name evidence="2" type="ORF">F2Q70_00008246</name>
</gene>
<proteinExistence type="predicted"/>
<comment type="caution">
    <text evidence="2">The sequence shown here is derived from an EMBL/GenBank/DDBJ whole genome shotgun (WGS) entry which is preliminary data.</text>
</comment>
<reference evidence="2" key="1">
    <citation type="submission" date="2019-12" db="EMBL/GenBank/DDBJ databases">
        <title>Genome sequencing and annotation of Brassica cretica.</title>
        <authorList>
            <person name="Studholme D.J."/>
            <person name="Sarris P.F."/>
        </authorList>
    </citation>
    <scope>NUCLEOTIDE SEQUENCE</scope>
    <source>
        <strain evidence="2">PFS-102/07</strain>
        <tissue evidence="2">Leaf</tissue>
    </source>
</reference>
<dbReference type="AlphaFoldDB" id="A0A8S9M5B0"/>
<evidence type="ECO:0000313" key="2">
    <source>
        <dbReference type="EMBL" id="KAF2612423.1"/>
    </source>
</evidence>
<feature type="region of interest" description="Disordered" evidence="1">
    <location>
        <begin position="85"/>
        <end position="107"/>
    </location>
</feature>
<dbReference type="EMBL" id="QGKY02000089">
    <property type="protein sequence ID" value="KAF2612423.1"/>
    <property type="molecule type" value="Genomic_DNA"/>
</dbReference>
<protein>
    <submittedName>
        <fullName evidence="2">Uncharacterized protein</fullName>
    </submittedName>
</protein>
<accession>A0A8S9M5B0</accession>
<name>A0A8S9M5B0_BRACR</name>